<keyword evidence="2" id="KW-1185">Reference proteome</keyword>
<proteinExistence type="predicted"/>
<reference evidence="1 2" key="1">
    <citation type="submission" date="2024-08" db="EMBL/GenBank/DDBJ databases">
        <title>Insights into the chromosomal genome structure of Flemingia macrophylla.</title>
        <authorList>
            <person name="Ding Y."/>
            <person name="Zhao Y."/>
            <person name="Bi W."/>
            <person name="Wu M."/>
            <person name="Zhao G."/>
            <person name="Gong Y."/>
            <person name="Li W."/>
            <person name="Zhang P."/>
        </authorList>
    </citation>
    <scope>NUCLEOTIDE SEQUENCE [LARGE SCALE GENOMIC DNA]</scope>
    <source>
        <strain evidence="1">DYQJB</strain>
        <tissue evidence="1">Leaf</tissue>
    </source>
</reference>
<evidence type="ECO:0000313" key="2">
    <source>
        <dbReference type="Proteomes" id="UP001603857"/>
    </source>
</evidence>
<gene>
    <name evidence="1" type="ORF">Fmac_010980</name>
</gene>
<protein>
    <submittedName>
        <fullName evidence="1">Uncharacterized protein</fullName>
    </submittedName>
</protein>
<name>A0ABD1ML59_9FABA</name>
<dbReference type="Proteomes" id="UP001603857">
    <property type="component" value="Unassembled WGS sequence"/>
</dbReference>
<evidence type="ECO:0000313" key="1">
    <source>
        <dbReference type="EMBL" id="KAL2336534.1"/>
    </source>
</evidence>
<dbReference type="AlphaFoldDB" id="A0ABD1ML59"/>
<organism evidence="1 2">
    <name type="scientific">Flemingia macrophylla</name>
    <dbReference type="NCBI Taxonomy" id="520843"/>
    <lineage>
        <taxon>Eukaryota</taxon>
        <taxon>Viridiplantae</taxon>
        <taxon>Streptophyta</taxon>
        <taxon>Embryophyta</taxon>
        <taxon>Tracheophyta</taxon>
        <taxon>Spermatophyta</taxon>
        <taxon>Magnoliopsida</taxon>
        <taxon>eudicotyledons</taxon>
        <taxon>Gunneridae</taxon>
        <taxon>Pentapetalae</taxon>
        <taxon>rosids</taxon>
        <taxon>fabids</taxon>
        <taxon>Fabales</taxon>
        <taxon>Fabaceae</taxon>
        <taxon>Papilionoideae</taxon>
        <taxon>50 kb inversion clade</taxon>
        <taxon>NPAAA clade</taxon>
        <taxon>indigoferoid/millettioid clade</taxon>
        <taxon>Phaseoleae</taxon>
        <taxon>Flemingia</taxon>
    </lineage>
</organism>
<accession>A0ABD1ML59</accession>
<comment type="caution">
    <text evidence="1">The sequence shown here is derived from an EMBL/GenBank/DDBJ whole genome shotgun (WGS) entry which is preliminary data.</text>
</comment>
<dbReference type="EMBL" id="JBGMDY010000004">
    <property type="protein sequence ID" value="KAL2336534.1"/>
    <property type="molecule type" value="Genomic_DNA"/>
</dbReference>
<sequence>MASERPSLSSWISSVRGSPAFTMDNNNKQKKGVRKHIILMGITKRCVAEQAYLSLLTSCKTLVRLTQIHALILKLNLHHNPLILTKFTATSSHFDVAHYAASFIFLDDDRPAPHREAFLFNTLIRAFAHSTAHSKPCTLCLYYAMLCPLRSSSRPAPAL</sequence>